<name>A0ABN7QW86_9GAMM</name>
<proteinExistence type="predicted"/>
<dbReference type="Proteomes" id="UP000680116">
    <property type="component" value="Chromosome"/>
</dbReference>
<dbReference type="EMBL" id="OU015430">
    <property type="protein sequence ID" value="CAG4973466.1"/>
    <property type="molecule type" value="Genomic_DNA"/>
</dbReference>
<gene>
    <name evidence="2" type="ORF">LYB30171_01457</name>
</gene>
<keyword evidence="1" id="KW-0472">Membrane</keyword>
<keyword evidence="1" id="KW-1133">Transmembrane helix</keyword>
<evidence type="ECO:0000256" key="1">
    <source>
        <dbReference type="SAM" id="Phobius"/>
    </source>
</evidence>
<accession>A0ABN7QW86</accession>
<evidence type="ECO:0008006" key="4">
    <source>
        <dbReference type="Google" id="ProtNLM"/>
    </source>
</evidence>
<protein>
    <recommendedName>
        <fullName evidence="4">Anti-sigma factor</fullName>
    </recommendedName>
</protein>
<evidence type="ECO:0000313" key="2">
    <source>
        <dbReference type="EMBL" id="CAG4973466.1"/>
    </source>
</evidence>
<organism evidence="2 3">
    <name type="scientific">Novilysobacter luteus</name>
    <dbReference type="NCBI Taxonomy" id="2822368"/>
    <lineage>
        <taxon>Bacteria</taxon>
        <taxon>Pseudomonadati</taxon>
        <taxon>Pseudomonadota</taxon>
        <taxon>Gammaproteobacteria</taxon>
        <taxon>Lysobacterales</taxon>
        <taxon>Lysobacteraceae</taxon>
        <taxon>Novilysobacter</taxon>
    </lineage>
</organism>
<sequence length="175" mass="19046">MNDDNNNLRDDATGDPLRWQLRALRRDQAPDRDLWPGIEAALVRPLAAPRRNPSVLPVALAASLLAMVGVAGWWQAGEPVSVQVARPDDAVPATLVEREVAGMTRQYDAALMELGTARVAPDGDHAYSAALDELDRSAGLILDALAHDPDSRLLLQQLRRTYTQRLALAQRAALS</sequence>
<feature type="transmembrane region" description="Helical" evidence="1">
    <location>
        <begin position="54"/>
        <end position="74"/>
    </location>
</feature>
<keyword evidence="3" id="KW-1185">Reference proteome</keyword>
<keyword evidence="1" id="KW-0812">Transmembrane</keyword>
<dbReference type="RefSeq" id="WP_215218070.1">
    <property type="nucleotide sequence ID" value="NZ_OU015430.1"/>
</dbReference>
<evidence type="ECO:0000313" key="3">
    <source>
        <dbReference type="Proteomes" id="UP000680116"/>
    </source>
</evidence>
<reference evidence="2 3" key="1">
    <citation type="submission" date="2021-04" db="EMBL/GenBank/DDBJ databases">
        <authorList>
            <person name="Rodrigo-Torres L."/>
            <person name="Arahal R. D."/>
            <person name="Lucena T."/>
        </authorList>
    </citation>
    <scope>NUCLEOTIDE SEQUENCE [LARGE SCALE GENOMIC DNA]</scope>
    <source>
        <strain evidence="2 3">CECT 30171</strain>
    </source>
</reference>